<comment type="similarity">
    <text evidence="1">Belongs to the disease resistance NB-LRR family.</text>
</comment>
<feature type="compositionally biased region" description="Polar residues" evidence="6">
    <location>
        <begin position="103"/>
        <end position="117"/>
    </location>
</feature>
<feature type="region of interest" description="Disordered" evidence="6">
    <location>
        <begin position="174"/>
        <end position="207"/>
    </location>
</feature>
<dbReference type="AlphaFoldDB" id="A0AB40AJ58"/>
<feature type="compositionally biased region" description="Low complexity" evidence="6">
    <location>
        <begin position="178"/>
        <end position="207"/>
    </location>
</feature>
<dbReference type="GeneID" id="120250305"/>
<evidence type="ECO:0000256" key="2">
    <source>
        <dbReference type="ARBA" id="ARBA00022614"/>
    </source>
</evidence>
<organism evidence="8 9">
    <name type="scientific">Dioscorea cayennensis subsp. rotundata</name>
    <name type="common">White Guinea yam</name>
    <name type="synonym">Dioscorea rotundata</name>
    <dbReference type="NCBI Taxonomy" id="55577"/>
    <lineage>
        <taxon>Eukaryota</taxon>
        <taxon>Viridiplantae</taxon>
        <taxon>Streptophyta</taxon>
        <taxon>Embryophyta</taxon>
        <taxon>Tracheophyta</taxon>
        <taxon>Spermatophyta</taxon>
        <taxon>Magnoliopsida</taxon>
        <taxon>Liliopsida</taxon>
        <taxon>Dioscoreales</taxon>
        <taxon>Dioscoreaceae</taxon>
        <taxon>Dioscorea</taxon>
    </lineage>
</organism>
<keyword evidence="4" id="KW-0547">Nucleotide-binding</keyword>
<evidence type="ECO:0000313" key="9">
    <source>
        <dbReference type="RefSeq" id="XP_039115037.1"/>
    </source>
</evidence>
<keyword evidence="8" id="KW-1185">Reference proteome</keyword>
<feature type="region of interest" description="Disordered" evidence="6">
    <location>
        <begin position="103"/>
        <end position="126"/>
    </location>
</feature>
<dbReference type="Proteomes" id="UP001515500">
    <property type="component" value="Chromosome 19"/>
</dbReference>
<protein>
    <submittedName>
        <fullName evidence="9">Uncharacterized protein LOC120250305</fullName>
    </submittedName>
</protein>
<evidence type="ECO:0000256" key="1">
    <source>
        <dbReference type="ARBA" id="ARBA00008894"/>
    </source>
</evidence>
<dbReference type="GO" id="GO:0000166">
    <property type="term" value="F:nucleotide binding"/>
    <property type="evidence" value="ECO:0007669"/>
    <property type="project" value="UniProtKB-KW"/>
</dbReference>
<feature type="domain" description="Disease resistance N-terminal" evidence="7">
    <location>
        <begin position="17"/>
        <end position="100"/>
    </location>
</feature>
<dbReference type="InterPro" id="IPR041118">
    <property type="entry name" value="Rx_N"/>
</dbReference>
<dbReference type="GO" id="GO:0006952">
    <property type="term" value="P:defense response"/>
    <property type="evidence" value="ECO:0007669"/>
    <property type="project" value="UniProtKB-KW"/>
</dbReference>
<keyword evidence="3" id="KW-0677">Repeat</keyword>
<name>A0AB40AJ58_DIOCR</name>
<sequence>MDPATIVSTVGIFVFPALQVALERLVAYLSKDQPSHSAFDDDLERLRLSMSNIPALACAAEHTPSPDAGFLDLLCQLKDASDSANDLLDDLEYHSIHLQARSYTPVSTPSPTFESQPSRARSASVGDAVAADSGQESFIASADLPLSLALDAIRAFSWGKAVRVLSGGSSAKIPAGLSSATASPPDPSSSNSTSTSSFSSSSSPSSSQILNVQNRMLSYLLKHQGQNTLH</sequence>
<keyword evidence="2" id="KW-0433">Leucine-rich repeat</keyword>
<evidence type="ECO:0000256" key="4">
    <source>
        <dbReference type="ARBA" id="ARBA00022741"/>
    </source>
</evidence>
<accession>A0AB40AJ58</accession>
<gene>
    <name evidence="9" type="primary">LOC120250305</name>
</gene>
<dbReference type="Pfam" id="PF18052">
    <property type="entry name" value="Rx_N"/>
    <property type="match status" value="1"/>
</dbReference>
<evidence type="ECO:0000256" key="5">
    <source>
        <dbReference type="ARBA" id="ARBA00022821"/>
    </source>
</evidence>
<reference evidence="9" key="1">
    <citation type="submission" date="2025-08" db="UniProtKB">
        <authorList>
            <consortium name="RefSeq"/>
        </authorList>
    </citation>
    <scope>IDENTIFICATION</scope>
</reference>
<evidence type="ECO:0000259" key="7">
    <source>
        <dbReference type="Pfam" id="PF18052"/>
    </source>
</evidence>
<keyword evidence="5" id="KW-0611">Plant defense</keyword>
<proteinExistence type="inferred from homology"/>
<dbReference type="RefSeq" id="XP_039115037.1">
    <property type="nucleotide sequence ID" value="XM_039259103.1"/>
</dbReference>
<evidence type="ECO:0000256" key="6">
    <source>
        <dbReference type="SAM" id="MobiDB-lite"/>
    </source>
</evidence>
<evidence type="ECO:0000256" key="3">
    <source>
        <dbReference type="ARBA" id="ARBA00022737"/>
    </source>
</evidence>
<evidence type="ECO:0000313" key="8">
    <source>
        <dbReference type="Proteomes" id="UP001515500"/>
    </source>
</evidence>